<protein>
    <recommendedName>
        <fullName evidence="5">EML-like second beta-propeller domain-containing protein</fullName>
    </recommendedName>
</protein>
<dbReference type="PROSITE" id="PS50294">
    <property type="entry name" value="WD_REPEATS_REGION"/>
    <property type="match status" value="5"/>
</dbReference>
<accession>A0A0D0CZ71</accession>
<dbReference type="InterPro" id="IPR019775">
    <property type="entry name" value="WD40_repeat_CS"/>
</dbReference>
<feature type="region of interest" description="Disordered" evidence="4">
    <location>
        <begin position="418"/>
        <end position="487"/>
    </location>
</feature>
<dbReference type="PROSITE" id="PS50082">
    <property type="entry name" value="WD_REPEATS_2"/>
    <property type="match status" value="5"/>
</dbReference>
<feature type="region of interest" description="Disordered" evidence="4">
    <location>
        <begin position="514"/>
        <end position="553"/>
    </location>
</feature>
<dbReference type="InterPro" id="IPR015943">
    <property type="entry name" value="WD40/YVTN_repeat-like_dom_sf"/>
</dbReference>
<dbReference type="Pfam" id="PF00400">
    <property type="entry name" value="WD40"/>
    <property type="match status" value="3"/>
</dbReference>
<dbReference type="HOGENOM" id="CLU_000288_57_33_1"/>
<name>A0A0D0CZ71_9AGAM</name>
<feature type="repeat" description="WD" evidence="3">
    <location>
        <begin position="61"/>
        <end position="102"/>
    </location>
</feature>
<dbReference type="AlphaFoldDB" id="A0A0D0CZ71"/>
<evidence type="ECO:0000256" key="3">
    <source>
        <dbReference type="PROSITE-ProRule" id="PRU00221"/>
    </source>
</evidence>
<dbReference type="InterPro" id="IPR020472">
    <property type="entry name" value="WD40_PAC1"/>
</dbReference>
<dbReference type="InterPro" id="IPR001680">
    <property type="entry name" value="WD40_rpt"/>
</dbReference>
<reference evidence="7" key="2">
    <citation type="submission" date="2015-01" db="EMBL/GenBank/DDBJ databases">
        <title>Evolutionary Origins and Diversification of the Mycorrhizal Mutualists.</title>
        <authorList>
            <consortium name="DOE Joint Genome Institute"/>
            <consortium name="Mycorrhizal Genomics Consortium"/>
            <person name="Kohler A."/>
            <person name="Kuo A."/>
            <person name="Nagy L.G."/>
            <person name="Floudas D."/>
            <person name="Copeland A."/>
            <person name="Barry K.W."/>
            <person name="Cichocki N."/>
            <person name="Veneault-Fourrey C."/>
            <person name="LaButti K."/>
            <person name="Lindquist E.A."/>
            <person name="Lipzen A."/>
            <person name="Lundell T."/>
            <person name="Morin E."/>
            <person name="Murat C."/>
            <person name="Riley R."/>
            <person name="Ohm R."/>
            <person name="Sun H."/>
            <person name="Tunlid A."/>
            <person name="Henrissat B."/>
            <person name="Grigoriev I.V."/>
            <person name="Hibbett D.S."/>
            <person name="Martin F."/>
        </authorList>
    </citation>
    <scope>NUCLEOTIDE SEQUENCE [LARGE SCALE GENOMIC DNA]</scope>
    <source>
        <strain evidence="7">Ve08.2h10</strain>
    </source>
</reference>
<dbReference type="Proteomes" id="UP000054538">
    <property type="component" value="Unassembled WGS sequence"/>
</dbReference>
<dbReference type="PANTHER" id="PTHR19848">
    <property type="entry name" value="WD40 REPEAT PROTEIN"/>
    <property type="match status" value="1"/>
</dbReference>
<evidence type="ECO:0000256" key="2">
    <source>
        <dbReference type="ARBA" id="ARBA00022737"/>
    </source>
</evidence>
<keyword evidence="2" id="KW-0677">Repeat</keyword>
<dbReference type="Pfam" id="PF23414">
    <property type="entry name" value="Beta-prop_EML_2"/>
    <property type="match status" value="1"/>
</dbReference>
<dbReference type="PRINTS" id="PR00320">
    <property type="entry name" value="GPROTEINBRPT"/>
</dbReference>
<organism evidence="6 7">
    <name type="scientific">Paxillus rubicundulus Ve08.2h10</name>
    <dbReference type="NCBI Taxonomy" id="930991"/>
    <lineage>
        <taxon>Eukaryota</taxon>
        <taxon>Fungi</taxon>
        <taxon>Dikarya</taxon>
        <taxon>Basidiomycota</taxon>
        <taxon>Agaricomycotina</taxon>
        <taxon>Agaricomycetes</taxon>
        <taxon>Agaricomycetidae</taxon>
        <taxon>Boletales</taxon>
        <taxon>Paxilineae</taxon>
        <taxon>Paxillaceae</taxon>
        <taxon>Paxillus</taxon>
    </lineage>
</organism>
<feature type="repeat" description="WD" evidence="3">
    <location>
        <begin position="190"/>
        <end position="231"/>
    </location>
</feature>
<dbReference type="SMART" id="SM00320">
    <property type="entry name" value="WD40"/>
    <property type="match status" value="7"/>
</dbReference>
<keyword evidence="7" id="KW-1185">Reference proteome</keyword>
<evidence type="ECO:0000256" key="1">
    <source>
        <dbReference type="ARBA" id="ARBA00022574"/>
    </source>
</evidence>
<feature type="domain" description="EML-like second beta-propeller" evidence="5">
    <location>
        <begin position="68"/>
        <end position="230"/>
    </location>
</feature>
<sequence>MYNALATSADLAPEPLLTISAHGGCVSVIAYLPGEARFVTCSDDGTVRVWNIENGEQEGMAMEHDGPVWALAVTRDGKTIQSGGDDQVLRVWDVETHQPIADWGGHGAGIFSIDMSPDDQLVASGDFEGRIVIREMDLNDGRIKHAIETDSGVVNSICFSPDGAKLASGHDDNMIRVFDVENGDLILGPIEGHTHYVLHVVWSLDGSQLLTASADCSIRFWDSETGQAVGDPWTGHTDYVNCISLSPDGTKLASASDDKTVRFWARGSGDPIGVPLQHENWVQAFTLSPSGEFVACGEYSGKVSIWRVPWWDDSKEKVHKSLLDRPAVTVPRHGDVGRQLDYLNLPTTRHPSPSRARLCTAHAINEPSRTQGSAFSRKLRRTLPHLFFGRSHGQPQHAQVTTVYPGFAQPVGKNSRLLPFKANSSSGQRVYVASRDGEHTPDSRTEPLPTAPGHYPGFSIIVESVSSTDSRSGNQRTPAPPDNSEDLQTSCCALFSRRRASTGTASVSLAIELSEHAAPPPNPPVSRGVTPSYSTGQNVLDLPAVAEPLSHTH</sequence>
<gene>
    <name evidence="6" type="ORF">PAXRUDRAFT_18120</name>
</gene>
<evidence type="ECO:0000313" key="6">
    <source>
        <dbReference type="EMBL" id="KIK76551.1"/>
    </source>
</evidence>
<dbReference type="OrthoDB" id="3203311at2759"/>
<keyword evidence="1 3" id="KW-0853">WD repeat</keyword>
<dbReference type="CDD" id="cd00200">
    <property type="entry name" value="WD40"/>
    <property type="match status" value="1"/>
</dbReference>
<evidence type="ECO:0000259" key="5">
    <source>
        <dbReference type="Pfam" id="PF23414"/>
    </source>
</evidence>
<dbReference type="InterPro" id="IPR055442">
    <property type="entry name" value="Beta-prop_EML-like_2nd"/>
</dbReference>
<dbReference type="InParanoid" id="A0A0D0CZ71"/>
<dbReference type="PANTHER" id="PTHR19848:SF8">
    <property type="entry name" value="F-BOX AND WD REPEAT DOMAIN CONTAINING 7"/>
    <property type="match status" value="1"/>
</dbReference>
<reference evidence="6 7" key="1">
    <citation type="submission" date="2014-04" db="EMBL/GenBank/DDBJ databases">
        <authorList>
            <consortium name="DOE Joint Genome Institute"/>
            <person name="Kuo A."/>
            <person name="Kohler A."/>
            <person name="Jargeat P."/>
            <person name="Nagy L.G."/>
            <person name="Floudas D."/>
            <person name="Copeland A."/>
            <person name="Barry K.W."/>
            <person name="Cichocki N."/>
            <person name="Veneault-Fourrey C."/>
            <person name="LaButti K."/>
            <person name="Lindquist E.A."/>
            <person name="Lipzen A."/>
            <person name="Lundell T."/>
            <person name="Morin E."/>
            <person name="Murat C."/>
            <person name="Sun H."/>
            <person name="Tunlid A."/>
            <person name="Henrissat B."/>
            <person name="Grigoriev I.V."/>
            <person name="Hibbett D.S."/>
            <person name="Martin F."/>
            <person name="Nordberg H.P."/>
            <person name="Cantor M.N."/>
            <person name="Hua S.X."/>
        </authorList>
    </citation>
    <scope>NUCLEOTIDE SEQUENCE [LARGE SCALE GENOMIC DNA]</scope>
    <source>
        <strain evidence="6 7">Ve08.2h10</strain>
    </source>
</reference>
<dbReference type="SUPFAM" id="SSF50978">
    <property type="entry name" value="WD40 repeat-like"/>
    <property type="match status" value="1"/>
</dbReference>
<feature type="repeat" description="WD" evidence="3">
    <location>
        <begin position="233"/>
        <end position="264"/>
    </location>
</feature>
<dbReference type="InterPro" id="IPR036322">
    <property type="entry name" value="WD40_repeat_dom_sf"/>
</dbReference>
<feature type="compositionally biased region" description="Polar residues" evidence="4">
    <location>
        <begin position="464"/>
        <end position="477"/>
    </location>
</feature>
<feature type="repeat" description="WD" evidence="3">
    <location>
        <begin position="19"/>
        <end position="60"/>
    </location>
</feature>
<proteinExistence type="predicted"/>
<dbReference type="STRING" id="930991.A0A0D0CZ71"/>
<evidence type="ECO:0000256" key="4">
    <source>
        <dbReference type="SAM" id="MobiDB-lite"/>
    </source>
</evidence>
<feature type="repeat" description="WD" evidence="3">
    <location>
        <begin position="147"/>
        <end position="188"/>
    </location>
</feature>
<dbReference type="PROSITE" id="PS00678">
    <property type="entry name" value="WD_REPEATS_1"/>
    <property type="match status" value="1"/>
</dbReference>
<dbReference type="EMBL" id="KN827421">
    <property type="protein sequence ID" value="KIK76551.1"/>
    <property type="molecule type" value="Genomic_DNA"/>
</dbReference>
<feature type="compositionally biased region" description="Polar residues" evidence="4">
    <location>
        <begin position="529"/>
        <end position="538"/>
    </location>
</feature>
<feature type="compositionally biased region" description="Basic and acidic residues" evidence="4">
    <location>
        <begin position="435"/>
        <end position="445"/>
    </location>
</feature>
<dbReference type="Gene3D" id="2.130.10.10">
    <property type="entry name" value="YVTN repeat-like/Quinoprotein amine dehydrogenase"/>
    <property type="match status" value="2"/>
</dbReference>
<evidence type="ECO:0000313" key="7">
    <source>
        <dbReference type="Proteomes" id="UP000054538"/>
    </source>
</evidence>